<sequence length="246" mass="27539">MLAAVEVIGGQEGLPGGRRVWKRQKPGGSCRWAVGSCGMARCQEGRRKLRGSQEAADGRSSVKRWKWLEWRRVVGRRKHAWRRKLWGGRVRSSREAVKKLSRSVGVGRGRRKPGEARKSPRPLGSRRRSVGSRLRGRRKLPEGRKGWAQGRRMLSEFRGKMLDGREMLLEGRRKMPEVEEDAQWVVGSGEAIEVAGIIGLVADVSLVGGRGWAGQRKLDRGRKVAWGQKMTGPQEAGVGRRMLPVP</sequence>
<evidence type="ECO:0000256" key="1">
    <source>
        <dbReference type="SAM" id="MobiDB-lite"/>
    </source>
</evidence>
<feature type="compositionally biased region" description="Basic residues" evidence="1">
    <location>
        <begin position="124"/>
        <end position="138"/>
    </location>
</feature>
<dbReference type="AlphaFoldDB" id="A0A8K0MPU7"/>
<feature type="region of interest" description="Disordered" evidence="1">
    <location>
        <begin position="97"/>
        <end position="146"/>
    </location>
</feature>
<gene>
    <name evidence="2" type="ORF">FNV43_RR04210</name>
</gene>
<reference evidence="2" key="1">
    <citation type="submission" date="2020-03" db="EMBL/GenBank/DDBJ databases">
        <title>A high-quality chromosome-level genome assembly of a woody plant with both climbing and erect habits, Rhamnella rubrinervis.</title>
        <authorList>
            <person name="Lu Z."/>
            <person name="Yang Y."/>
            <person name="Zhu X."/>
            <person name="Sun Y."/>
        </authorList>
    </citation>
    <scope>NUCLEOTIDE SEQUENCE</scope>
    <source>
        <strain evidence="2">BYM</strain>
        <tissue evidence="2">Leaf</tissue>
    </source>
</reference>
<accession>A0A8K0MPU7</accession>
<comment type="caution">
    <text evidence="2">The sequence shown here is derived from an EMBL/GenBank/DDBJ whole genome shotgun (WGS) entry which is preliminary data.</text>
</comment>
<dbReference type="Proteomes" id="UP000796880">
    <property type="component" value="Unassembled WGS sequence"/>
</dbReference>
<protein>
    <submittedName>
        <fullName evidence="2">Uncharacterized protein</fullName>
    </submittedName>
</protein>
<evidence type="ECO:0000313" key="3">
    <source>
        <dbReference type="Proteomes" id="UP000796880"/>
    </source>
</evidence>
<organism evidence="2 3">
    <name type="scientific">Rhamnella rubrinervis</name>
    <dbReference type="NCBI Taxonomy" id="2594499"/>
    <lineage>
        <taxon>Eukaryota</taxon>
        <taxon>Viridiplantae</taxon>
        <taxon>Streptophyta</taxon>
        <taxon>Embryophyta</taxon>
        <taxon>Tracheophyta</taxon>
        <taxon>Spermatophyta</taxon>
        <taxon>Magnoliopsida</taxon>
        <taxon>eudicotyledons</taxon>
        <taxon>Gunneridae</taxon>
        <taxon>Pentapetalae</taxon>
        <taxon>rosids</taxon>
        <taxon>fabids</taxon>
        <taxon>Rosales</taxon>
        <taxon>Rhamnaceae</taxon>
        <taxon>rhamnoid group</taxon>
        <taxon>Rhamneae</taxon>
        <taxon>Rhamnella</taxon>
    </lineage>
</organism>
<name>A0A8K0MPU7_9ROSA</name>
<keyword evidence="3" id="KW-1185">Reference proteome</keyword>
<evidence type="ECO:0000313" key="2">
    <source>
        <dbReference type="EMBL" id="KAF3453769.1"/>
    </source>
</evidence>
<proteinExistence type="predicted"/>
<dbReference type="EMBL" id="VOIH02000002">
    <property type="protein sequence ID" value="KAF3453769.1"/>
    <property type="molecule type" value="Genomic_DNA"/>
</dbReference>